<evidence type="ECO:0000256" key="5">
    <source>
        <dbReference type="SAM" id="Phobius"/>
    </source>
</evidence>
<dbReference type="PANTHER" id="PTHR24320:SF285">
    <property type="entry name" value="RETINOL DEHYDROGENASE 14"/>
    <property type="match status" value="1"/>
</dbReference>
<organism evidence="6 7">
    <name type="scientific">Xylaria multiplex</name>
    <dbReference type="NCBI Taxonomy" id="323545"/>
    <lineage>
        <taxon>Eukaryota</taxon>
        <taxon>Fungi</taxon>
        <taxon>Dikarya</taxon>
        <taxon>Ascomycota</taxon>
        <taxon>Pezizomycotina</taxon>
        <taxon>Sordariomycetes</taxon>
        <taxon>Xylariomycetidae</taxon>
        <taxon>Xylariales</taxon>
        <taxon>Xylariaceae</taxon>
        <taxon>Xylaria</taxon>
    </lineage>
</organism>
<dbReference type="PRINTS" id="PR00081">
    <property type="entry name" value="GDHRDH"/>
</dbReference>
<dbReference type="SUPFAM" id="SSF51735">
    <property type="entry name" value="NAD(P)-binding Rossmann-fold domains"/>
    <property type="match status" value="1"/>
</dbReference>
<comment type="similarity">
    <text evidence="1">Belongs to the short-chain dehydrogenases/reductases (SDR) family.</text>
</comment>
<reference evidence="6 7" key="1">
    <citation type="submission" date="2019-12" db="EMBL/GenBank/DDBJ databases">
        <title>Draft genome sequence of the ascomycete Xylaria multiplex DSM 110363.</title>
        <authorList>
            <person name="Buettner E."/>
            <person name="Kellner H."/>
        </authorList>
    </citation>
    <scope>NUCLEOTIDE SEQUENCE [LARGE SCALE GENOMIC DNA]</scope>
    <source>
        <strain evidence="6 7">DSM 110363</strain>
    </source>
</reference>
<accession>A0A7C8J164</accession>
<feature type="compositionally biased region" description="Low complexity" evidence="4">
    <location>
        <begin position="472"/>
        <end position="481"/>
    </location>
</feature>
<feature type="region of interest" description="Disordered" evidence="4">
    <location>
        <begin position="399"/>
        <end position="491"/>
    </location>
</feature>
<evidence type="ECO:0000256" key="2">
    <source>
        <dbReference type="ARBA" id="ARBA00023002"/>
    </source>
</evidence>
<name>A0A7C8J164_9PEZI</name>
<dbReference type="InParanoid" id="A0A7C8J164"/>
<feature type="transmembrane region" description="Helical" evidence="5">
    <location>
        <begin position="278"/>
        <end position="301"/>
    </location>
</feature>
<keyword evidence="5" id="KW-0472">Membrane</keyword>
<keyword evidence="3" id="KW-0175">Coiled coil</keyword>
<evidence type="ECO:0000256" key="4">
    <source>
        <dbReference type="SAM" id="MobiDB-lite"/>
    </source>
</evidence>
<dbReference type="GO" id="GO:0016491">
    <property type="term" value="F:oxidoreductase activity"/>
    <property type="evidence" value="ECO:0007669"/>
    <property type="project" value="UniProtKB-KW"/>
</dbReference>
<gene>
    <name evidence="6" type="ORF">GQX73_g5165</name>
</gene>
<dbReference type="Pfam" id="PF00106">
    <property type="entry name" value="adh_short"/>
    <property type="match status" value="1"/>
</dbReference>
<feature type="compositionally biased region" description="Polar residues" evidence="4">
    <location>
        <begin position="458"/>
        <end position="467"/>
    </location>
</feature>
<keyword evidence="7" id="KW-1185">Reference proteome</keyword>
<evidence type="ECO:0000256" key="3">
    <source>
        <dbReference type="SAM" id="Coils"/>
    </source>
</evidence>
<evidence type="ECO:0000256" key="1">
    <source>
        <dbReference type="ARBA" id="ARBA00006484"/>
    </source>
</evidence>
<feature type="coiled-coil region" evidence="3">
    <location>
        <begin position="355"/>
        <end position="389"/>
    </location>
</feature>
<comment type="caution">
    <text evidence="6">The sequence shown here is derived from an EMBL/GenBank/DDBJ whole genome shotgun (WGS) entry which is preliminary data.</text>
</comment>
<keyword evidence="5" id="KW-1133">Transmembrane helix</keyword>
<dbReference type="AlphaFoldDB" id="A0A7C8J164"/>
<protein>
    <recommendedName>
        <fullName evidence="8">Ketoreductase (KR) domain-containing protein</fullName>
    </recommendedName>
</protein>
<dbReference type="InterPro" id="IPR036291">
    <property type="entry name" value="NAD(P)-bd_dom_sf"/>
</dbReference>
<dbReference type="OrthoDB" id="191979at2759"/>
<sequence>MPLPFLYETIVNGAPEWVPHWARDPWTLTKVFAVGVFLYLIKIYSSGATNHADKKMHGKVVMITGGTSGIGTAVVRELAQRGAQVILLTRLPPSNPFLADQIGELREQTKNQMIYAEQVDLASLHDIRKFATKWIDNAPPRRLDMLILCANTLTPPGGERLETDEGIEEMWMVNYLANFHLLGILSPALRAQPVDRDVRIIIPTCSSYIASPDLGDSLSKKKWSPKKAYARSKLAMMVFGQAYQKHLDAYKRPDQMPMNSRVVFADPGYTRTPGMRRWLTRGSILGLFLYVLCYFFPWLFLKSAEMGAQSILHAAMESSLGRGEGGRLVKECMEVDFARKDVKNEDVAKKLWEASDKLIEKTEKEQAALRALEKKHHEMREQEKKEAERAQEIEALVDTIRQGKEAEKKPSRRQRKKANTEKAEPTDQGNSSIKISPISSHFTKPNTTKLIPPISKNARPTSPSNTFPDPSPAAAADTTSAAGGGVPRRVQPAPRVLHTAATALLGPSISRRRAIEPRGPRLRVPRRAAYQATRGADVIIQGECTSSLIPDRDDVFLAYGASFGYRMGYDYRCTKKSRTGITHTRLRGY</sequence>
<dbReference type="PANTHER" id="PTHR24320">
    <property type="entry name" value="RETINOL DEHYDROGENASE"/>
    <property type="match status" value="1"/>
</dbReference>
<dbReference type="EMBL" id="WUBL01000051">
    <property type="protein sequence ID" value="KAF2968439.1"/>
    <property type="molecule type" value="Genomic_DNA"/>
</dbReference>
<evidence type="ECO:0008006" key="8">
    <source>
        <dbReference type="Google" id="ProtNLM"/>
    </source>
</evidence>
<feature type="transmembrane region" description="Helical" evidence="5">
    <location>
        <begin position="26"/>
        <end position="45"/>
    </location>
</feature>
<dbReference type="FunCoup" id="A0A7C8J164">
    <property type="interactions" value="111"/>
</dbReference>
<dbReference type="Proteomes" id="UP000481858">
    <property type="component" value="Unassembled WGS sequence"/>
</dbReference>
<proteinExistence type="inferred from homology"/>
<evidence type="ECO:0000313" key="7">
    <source>
        <dbReference type="Proteomes" id="UP000481858"/>
    </source>
</evidence>
<keyword evidence="5" id="KW-0812">Transmembrane</keyword>
<keyword evidence="2" id="KW-0560">Oxidoreductase</keyword>
<dbReference type="Gene3D" id="3.40.50.720">
    <property type="entry name" value="NAD(P)-binding Rossmann-like Domain"/>
    <property type="match status" value="1"/>
</dbReference>
<feature type="compositionally biased region" description="Polar residues" evidence="4">
    <location>
        <begin position="427"/>
        <end position="449"/>
    </location>
</feature>
<evidence type="ECO:0000313" key="6">
    <source>
        <dbReference type="EMBL" id="KAF2968439.1"/>
    </source>
</evidence>
<dbReference type="InterPro" id="IPR002347">
    <property type="entry name" value="SDR_fam"/>
</dbReference>